<dbReference type="PANTHER" id="PTHR42880">
    <property type="entry name" value="HOMOCITRATE SYNTHASE"/>
    <property type="match status" value="1"/>
</dbReference>
<comment type="catalytic activity">
    <reaction evidence="6">
        <text>acetyl-CoA + 2-oxoglutarate + H2O = (2R)-homocitrate + CoA + H(+)</text>
        <dbReference type="Rhea" id="RHEA:12929"/>
        <dbReference type="ChEBI" id="CHEBI:15377"/>
        <dbReference type="ChEBI" id="CHEBI:15378"/>
        <dbReference type="ChEBI" id="CHEBI:16810"/>
        <dbReference type="ChEBI" id="CHEBI:57287"/>
        <dbReference type="ChEBI" id="CHEBI:57288"/>
        <dbReference type="ChEBI" id="CHEBI:58884"/>
        <dbReference type="EC" id="2.3.3.14"/>
    </reaction>
</comment>
<dbReference type="Pfam" id="PF22617">
    <property type="entry name" value="HCS_D2"/>
    <property type="match status" value="1"/>
</dbReference>
<dbReference type="InterPro" id="IPR054691">
    <property type="entry name" value="LeuA/HCS_post-cat"/>
</dbReference>
<proteinExistence type="inferred from homology"/>
<protein>
    <recommendedName>
        <fullName evidence="4">Homocitrate synthase</fullName>
        <ecNumber evidence="3">2.3.3.14</ecNumber>
    </recommendedName>
</protein>
<accession>A0ABW9E1C7</accession>
<dbReference type="PROSITE" id="PS50991">
    <property type="entry name" value="PYR_CT"/>
    <property type="match status" value="1"/>
</dbReference>
<organism evidence="9 10">
    <name type="scientific">Paraburkholderia metrosideri</name>
    <dbReference type="NCBI Taxonomy" id="580937"/>
    <lineage>
        <taxon>Bacteria</taxon>
        <taxon>Pseudomonadati</taxon>
        <taxon>Pseudomonadota</taxon>
        <taxon>Betaproteobacteria</taxon>
        <taxon>Burkholderiales</taxon>
        <taxon>Burkholderiaceae</taxon>
        <taxon>Paraburkholderia</taxon>
    </lineage>
</organism>
<dbReference type="Proteomes" id="UP001629432">
    <property type="component" value="Unassembled WGS sequence"/>
</dbReference>
<dbReference type="PANTHER" id="PTHR42880:SF1">
    <property type="entry name" value="ISOPROPYLMALATE_HOMOCITRATE_CITRAMALATE SYNTHASE FAMILY PROTEIN"/>
    <property type="match status" value="1"/>
</dbReference>
<evidence type="ECO:0000256" key="6">
    <source>
        <dbReference type="ARBA" id="ARBA00048019"/>
    </source>
</evidence>
<keyword evidence="10" id="KW-1185">Reference proteome</keyword>
<evidence type="ECO:0000256" key="7">
    <source>
        <dbReference type="RuleBase" id="RU003523"/>
    </source>
</evidence>
<dbReference type="RefSeq" id="WP_408339717.1">
    <property type="nucleotide sequence ID" value="NZ_JAQQCF010000036.1"/>
</dbReference>
<evidence type="ECO:0000313" key="9">
    <source>
        <dbReference type="EMBL" id="MFM0641108.1"/>
    </source>
</evidence>
<dbReference type="SUPFAM" id="SSF51569">
    <property type="entry name" value="Aldolase"/>
    <property type="match status" value="1"/>
</dbReference>
<dbReference type="PROSITE" id="PS00815">
    <property type="entry name" value="AIPM_HOMOCIT_SYNTH_1"/>
    <property type="match status" value="1"/>
</dbReference>
<evidence type="ECO:0000256" key="1">
    <source>
        <dbReference type="ARBA" id="ARBA00003050"/>
    </source>
</evidence>
<reference evidence="9 10" key="1">
    <citation type="journal article" date="2024" name="Chem. Sci.">
        <title>Discovery of megapolipeptins by genome mining of a Burkholderiales bacteria collection.</title>
        <authorList>
            <person name="Paulo B.S."/>
            <person name="Recchia M.J.J."/>
            <person name="Lee S."/>
            <person name="Fergusson C.H."/>
            <person name="Romanowski S.B."/>
            <person name="Hernandez A."/>
            <person name="Krull N."/>
            <person name="Liu D.Y."/>
            <person name="Cavanagh H."/>
            <person name="Bos A."/>
            <person name="Gray C.A."/>
            <person name="Murphy B.T."/>
            <person name="Linington R.G."/>
            <person name="Eustaquio A.S."/>
        </authorList>
    </citation>
    <scope>NUCLEOTIDE SEQUENCE [LARGE SCALE GENOMIC DNA]</scope>
    <source>
        <strain evidence="9 10">RL17-338-BIC-A</strain>
    </source>
</reference>
<evidence type="ECO:0000313" key="10">
    <source>
        <dbReference type="Proteomes" id="UP001629432"/>
    </source>
</evidence>
<evidence type="ECO:0000259" key="8">
    <source>
        <dbReference type="PROSITE" id="PS50991"/>
    </source>
</evidence>
<evidence type="ECO:0000256" key="5">
    <source>
        <dbReference type="ARBA" id="ARBA00022679"/>
    </source>
</evidence>
<name>A0ABW9E1C7_9BURK</name>
<dbReference type="InterPro" id="IPR013785">
    <property type="entry name" value="Aldolase_TIM"/>
</dbReference>
<comment type="caution">
    <text evidence="9">The sequence shown here is derived from an EMBL/GenBank/DDBJ whole genome shotgun (WGS) entry which is preliminary data.</text>
</comment>
<dbReference type="Gene3D" id="3.20.20.70">
    <property type="entry name" value="Aldolase class I"/>
    <property type="match status" value="1"/>
</dbReference>
<evidence type="ECO:0000256" key="2">
    <source>
        <dbReference type="ARBA" id="ARBA00006154"/>
    </source>
</evidence>
<comment type="similarity">
    <text evidence="2 7">Belongs to the alpha-IPM synthase/homocitrate synthase family.</text>
</comment>
<dbReference type="Gene3D" id="1.10.238.260">
    <property type="match status" value="1"/>
</dbReference>
<gene>
    <name evidence="9" type="ORF">PQQ63_30870</name>
</gene>
<feature type="domain" description="Pyruvate carboxyltransferase" evidence="8">
    <location>
        <begin position="28"/>
        <end position="280"/>
    </location>
</feature>
<dbReference type="InterPro" id="IPR000891">
    <property type="entry name" value="PYR_CT"/>
</dbReference>
<comment type="function">
    <text evidence="1">This protein is a Fe-Mo-cofactor biosynthetic component.</text>
</comment>
<keyword evidence="5 7" id="KW-0808">Transferase</keyword>
<dbReference type="InterPro" id="IPR002034">
    <property type="entry name" value="AIPM/Hcit_synth_CS"/>
</dbReference>
<dbReference type="Pfam" id="PF00682">
    <property type="entry name" value="HMGL-like"/>
    <property type="match status" value="1"/>
</dbReference>
<evidence type="ECO:0000256" key="4">
    <source>
        <dbReference type="ARBA" id="ARBA00020735"/>
    </source>
</evidence>
<dbReference type="EC" id="2.3.3.14" evidence="3"/>
<evidence type="ECO:0000256" key="3">
    <source>
        <dbReference type="ARBA" id="ARBA00012974"/>
    </source>
</evidence>
<dbReference type="EMBL" id="JAQQCF010000036">
    <property type="protein sequence ID" value="MFM0641108.1"/>
    <property type="molecule type" value="Genomic_DNA"/>
</dbReference>
<sequence length="396" mass="42809">MSDETKKLWETSPFTDEAHAALHFHSDVRVTDCTLRDGEQQAGIVFTRQDKVDIARALDRLGIYEIEAGTPASSDEDRAAIEEISGLGLRAKISALVRGRRDDIDLAAQCGVWGARISLPISTIQRNAKLKLDDDQYIKLALESAAMVKERGLECIFSPFDTTRADFPFLARLLETFAQEKTVDRVRIVDTTGCATPEIIGLLVLRMRAVSDIPIEIHCHNDFGLAVANTVAGLAQGAQYMSVTVNGIGERSGNASLEETVLALRVLHGVDCGVDLSQFMDVSRLVEERSGISLQAHKPVVGRGAFAHESGMVVAGLLKDPFTAESYVPELVGQSRRVVLGKKSGVTSVEAKLAALGLTVPTDQIPAILASIKAEALRTKRPIDDDRLRALVEAAG</sequence>
<dbReference type="PROSITE" id="PS00816">
    <property type="entry name" value="AIPM_HOMOCIT_SYNTH_2"/>
    <property type="match status" value="1"/>
</dbReference>